<comment type="function">
    <text evidence="9">NADPH-dependent reductase which is a central component of the cytosolic iron-sulfur (Fe-S) protein assembly (CIA) machinery. Transfers electrons from NADPH via its FAD and FMN prosthetic groups to the [2Fe-2S] cluster of DRE2, another key component of the CIA machinery. In turn, this reduced cluster provides electrons for assembly of cytosolic iron-sulfur cluster proteins. Positively controls H(2)O(2)-induced cell death.</text>
</comment>
<evidence type="ECO:0000256" key="6">
    <source>
        <dbReference type="ARBA" id="ARBA00022827"/>
    </source>
</evidence>
<comment type="similarity">
    <text evidence="9">In the C-terminal section; belongs to the flavoprotein pyridine nucleotide cytochrome reductase family.</text>
</comment>
<dbReference type="InterPro" id="IPR029039">
    <property type="entry name" value="Flavoprotein-like_sf"/>
</dbReference>
<evidence type="ECO:0000256" key="1">
    <source>
        <dbReference type="ARBA" id="ARBA00001917"/>
    </source>
</evidence>
<dbReference type="GO" id="GO:0160246">
    <property type="term" value="F:NADPH-iron-sulfur [2Fe-2S] protein oxidoreductase activity"/>
    <property type="evidence" value="ECO:0007669"/>
    <property type="project" value="InterPro"/>
</dbReference>
<dbReference type="PROSITE" id="PS51384">
    <property type="entry name" value="FAD_FR"/>
    <property type="match status" value="1"/>
</dbReference>
<evidence type="ECO:0000256" key="3">
    <source>
        <dbReference type="ARBA" id="ARBA00022490"/>
    </source>
</evidence>
<dbReference type="Pfam" id="PF00667">
    <property type="entry name" value="FAD_binding_1"/>
    <property type="match status" value="1"/>
</dbReference>
<dbReference type="GO" id="GO:0005829">
    <property type="term" value="C:cytosol"/>
    <property type="evidence" value="ECO:0007669"/>
    <property type="project" value="TreeGrafter"/>
</dbReference>
<evidence type="ECO:0000313" key="13">
    <source>
        <dbReference type="Proteomes" id="UP001295794"/>
    </source>
</evidence>
<dbReference type="AlphaFoldDB" id="A0AAD2H539"/>
<reference evidence="12" key="1">
    <citation type="submission" date="2023-11" db="EMBL/GenBank/DDBJ databases">
        <authorList>
            <person name="De Vega J J."/>
            <person name="De Vega J J."/>
        </authorList>
    </citation>
    <scope>NUCLEOTIDE SEQUENCE</scope>
</reference>
<keyword evidence="5 9" id="KW-0288">FMN</keyword>
<dbReference type="Gene3D" id="1.20.990.10">
    <property type="entry name" value="NADPH-cytochrome p450 Reductase, Chain A, domain 3"/>
    <property type="match status" value="1"/>
</dbReference>
<comment type="subunit">
    <text evidence="9">Interacts with DRE2; as part of the cytosolic iron-sulfur (Fe-S) protein assembly (CIA) machinery.</text>
</comment>
<dbReference type="InterPro" id="IPR003097">
    <property type="entry name" value="CysJ-like_FAD-binding"/>
</dbReference>
<feature type="binding site" evidence="9">
    <location>
        <begin position="408"/>
        <end position="411"/>
    </location>
    <ligand>
        <name>FAD</name>
        <dbReference type="ChEBI" id="CHEBI:57692"/>
    </ligand>
</feature>
<feature type="binding site" evidence="9">
    <location>
        <begin position="504"/>
        <end position="505"/>
    </location>
    <ligand>
        <name>NADP(+)</name>
        <dbReference type="ChEBI" id="CHEBI:58349"/>
    </ligand>
</feature>
<dbReference type="Proteomes" id="UP001295794">
    <property type="component" value="Unassembled WGS sequence"/>
</dbReference>
<dbReference type="InterPro" id="IPR017927">
    <property type="entry name" value="FAD-bd_FR_type"/>
</dbReference>
<dbReference type="GO" id="GO:0050661">
    <property type="term" value="F:NADP binding"/>
    <property type="evidence" value="ECO:0007669"/>
    <property type="project" value="UniProtKB-UniRule"/>
</dbReference>
<feature type="domain" description="Flavodoxin-like" evidence="10">
    <location>
        <begin position="9"/>
        <end position="153"/>
    </location>
</feature>
<feature type="binding site" evidence="9">
    <location>
        <position position="449"/>
    </location>
    <ligand>
        <name>NADP(+)</name>
        <dbReference type="ChEBI" id="CHEBI:58349"/>
    </ligand>
</feature>
<sequence>MSEPLPRDILILYATETGTAQDAAEKVARHCRRIHFTCRVLSTDEYSLSDLVSEPLVLFIVATTGSGVEPRSMATMWRTLLRSDLPSDLFDELAFAVFGLGDSSYEKFCWAAKKLSRRMASLGALEICERGEGDDQDSRGIDGSLDLWIKKVLEVLLERFPLPDHLTIVPADRVPPPRAKVDRGAHWSLQKSDSLDNMTGYHTATLKSNTRITAPDWNQDVRHFEFLFQDQIQYSPGDVAVIRPAAFPDEVEAFLECLGWLDIADAPFHVESNLMDQKLPEHLPDVVTPRMLFTDYLDFNAVPRRTFFEYLSFFTKNELELERLQELLSYENADELYDYCFRVRRTIFEVLSEFRNVEIPLQYVFDVFPTMRPRHFSIASSAKKFPQEVQLCVAIVKYRTKLKVPRRGVCTSYLASLKPGQNVQVRLQRGFIDMPKDPRTPIICIGPGTGIAPMRAIIQERNEIHAFANTLYFGCRSSDKDEHYGGEWRQLCQDSQMAYRVAFSRDGAPGQPRVYVQDLMRQDARRIWSLLEAGAIVFISGSSNKMPAAVKSALAYAAETHGGLELKQTADWITSLENAGRLFEECWS</sequence>
<keyword evidence="4 9" id="KW-0285">Flavoprotein</keyword>
<dbReference type="GO" id="GO:0050660">
    <property type="term" value="F:flavin adenine dinucleotide binding"/>
    <property type="evidence" value="ECO:0007669"/>
    <property type="project" value="UniProtKB-UniRule"/>
</dbReference>
<dbReference type="PANTHER" id="PTHR19384">
    <property type="entry name" value="NITRIC OXIDE SYNTHASE-RELATED"/>
    <property type="match status" value="1"/>
</dbReference>
<dbReference type="InterPro" id="IPR001709">
    <property type="entry name" value="Flavoprot_Pyr_Nucl_cyt_Rdtase"/>
</dbReference>
<dbReference type="InterPro" id="IPR028879">
    <property type="entry name" value="NDOR1"/>
</dbReference>
<dbReference type="Pfam" id="PF00258">
    <property type="entry name" value="Flavodoxin_1"/>
    <property type="match status" value="1"/>
</dbReference>
<dbReference type="PANTHER" id="PTHR19384:SF10">
    <property type="entry name" value="NADPH-DEPENDENT DIFLAVIN OXIDOREDUCTASE 1"/>
    <property type="match status" value="1"/>
</dbReference>
<keyword evidence="3 9" id="KW-0963">Cytoplasm</keyword>
<dbReference type="SUPFAM" id="SSF63380">
    <property type="entry name" value="Riboflavin synthase domain-like"/>
    <property type="match status" value="1"/>
</dbReference>
<dbReference type="Gene3D" id="3.40.50.360">
    <property type="match status" value="1"/>
</dbReference>
<evidence type="ECO:0000259" key="10">
    <source>
        <dbReference type="PROSITE" id="PS50902"/>
    </source>
</evidence>
<dbReference type="PRINTS" id="PR00371">
    <property type="entry name" value="FPNCR"/>
</dbReference>
<comment type="caution">
    <text evidence="9">Lacks conserved residue(s) required for the propagation of feature annotation.</text>
</comment>
<feature type="binding site" evidence="9">
    <location>
        <begin position="15"/>
        <end position="20"/>
    </location>
    <ligand>
        <name>FMN</name>
        <dbReference type="ChEBI" id="CHEBI:58210"/>
    </ligand>
</feature>
<dbReference type="InterPro" id="IPR001433">
    <property type="entry name" value="OxRdtase_FAD/NAD-bd"/>
</dbReference>
<proteinExistence type="inferred from homology"/>
<feature type="domain" description="FAD-binding FR-type" evidence="11">
    <location>
        <begin position="199"/>
        <end position="435"/>
    </location>
</feature>
<evidence type="ECO:0000256" key="4">
    <source>
        <dbReference type="ARBA" id="ARBA00022630"/>
    </source>
</evidence>
<dbReference type="GO" id="GO:0016651">
    <property type="term" value="F:oxidoreductase activity, acting on NAD(P)H"/>
    <property type="evidence" value="ECO:0007669"/>
    <property type="project" value="UniProtKB-UniRule"/>
</dbReference>
<comment type="subcellular location">
    <subcellularLocation>
        <location evidence="9">Cytoplasm</location>
    </subcellularLocation>
    <subcellularLocation>
        <location evidence="9">Mitochondrion</location>
    </subcellularLocation>
    <text evidence="9">Relocalizes to mitochondria after H(2)O(2) exposure.</text>
</comment>
<keyword evidence="6 9" id="KW-0274">FAD</keyword>
<evidence type="ECO:0000256" key="5">
    <source>
        <dbReference type="ARBA" id="ARBA00022643"/>
    </source>
</evidence>
<gene>
    <name evidence="9" type="primary">TAH18</name>
    <name evidence="12" type="ORF">MYCIT1_LOCUS12709</name>
</gene>
<comment type="cofactor">
    <cofactor evidence="1 9">
        <name>FMN</name>
        <dbReference type="ChEBI" id="CHEBI:58210"/>
    </cofactor>
</comment>
<dbReference type="EMBL" id="CAVNYO010000141">
    <property type="protein sequence ID" value="CAK5269182.1"/>
    <property type="molecule type" value="Genomic_DNA"/>
</dbReference>
<evidence type="ECO:0000256" key="9">
    <source>
        <dbReference type="HAMAP-Rule" id="MF_03178"/>
    </source>
</evidence>
<evidence type="ECO:0000259" key="11">
    <source>
        <dbReference type="PROSITE" id="PS51384"/>
    </source>
</evidence>
<dbReference type="InterPro" id="IPR023173">
    <property type="entry name" value="NADPH_Cyt_P450_Rdtase_alpha"/>
</dbReference>
<accession>A0AAD2H539</accession>
<dbReference type="EC" id="1.18.1.-" evidence="9"/>
<evidence type="ECO:0000256" key="8">
    <source>
        <dbReference type="ARBA" id="ARBA00023002"/>
    </source>
</evidence>
<comment type="catalytic activity">
    <reaction evidence="9">
        <text>2 oxidized [2Fe-2S]-[protein] + NADPH = 2 reduced [2Fe-2S]-[protein] + NADP(+) + H(+)</text>
        <dbReference type="Rhea" id="RHEA:67716"/>
        <dbReference type="Rhea" id="RHEA-COMP:17327"/>
        <dbReference type="Rhea" id="RHEA-COMP:17328"/>
        <dbReference type="ChEBI" id="CHEBI:15378"/>
        <dbReference type="ChEBI" id="CHEBI:33737"/>
        <dbReference type="ChEBI" id="CHEBI:33738"/>
        <dbReference type="ChEBI" id="CHEBI:57783"/>
        <dbReference type="ChEBI" id="CHEBI:58349"/>
    </reaction>
</comment>
<dbReference type="PRINTS" id="PR00369">
    <property type="entry name" value="FLAVODOXIN"/>
</dbReference>
<keyword evidence="7 9" id="KW-0521">NADP</keyword>
<dbReference type="SUPFAM" id="SSF52343">
    <property type="entry name" value="Ferredoxin reductase-like, C-terminal NADP-linked domain"/>
    <property type="match status" value="1"/>
</dbReference>
<dbReference type="SUPFAM" id="SSF52218">
    <property type="entry name" value="Flavoproteins"/>
    <property type="match status" value="1"/>
</dbReference>
<dbReference type="Gene3D" id="2.40.30.10">
    <property type="entry name" value="Translation factors"/>
    <property type="match status" value="1"/>
</dbReference>
<dbReference type="PROSITE" id="PS50902">
    <property type="entry name" value="FLAVODOXIN_LIKE"/>
    <property type="match status" value="1"/>
</dbReference>
<dbReference type="InterPro" id="IPR001094">
    <property type="entry name" value="Flavdoxin-like"/>
</dbReference>
<feature type="binding site" evidence="9">
    <location>
        <begin position="62"/>
        <end position="65"/>
    </location>
    <ligand>
        <name>FMN</name>
        <dbReference type="ChEBI" id="CHEBI:58210"/>
    </ligand>
</feature>
<comment type="similarity">
    <text evidence="9">Belongs to the NADPH-dependent diflavin oxidoreductase NDOR1 family.</text>
</comment>
<dbReference type="Pfam" id="PF00175">
    <property type="entry name" value="NAD_binding_1"/>
    <property type="match status" value="1"/>
</dbReference>
<feature type="binding site" evidence="9">
    <location>
        <begin position="513"/>
        <end position="517"/>
    </location>
    <ligand>
        <name>NADP(+)</name>
        <dbReference type="ChEBI" id="CHEBI:58349"/>
    </ligand>
</feature>
<comment type="similarity">
    <text evidence="9">In the N-terminal section; belongs to the flavodoxin family.</text>
</comment>
<dbReference type="GO" id="GO:0005739">
    <property type="term" value="C:mitochondrion"/>
    <property type="evidence" value="ECO:0007669"/>
    <property type="project" value="UniProtKB-SubCell"/>
</dbReference>
<dbReference type="InterPro" id="IPR017938">
    <property type="entry name" value="Riboflavin_synthase-like_b-brl"/>
</dbReference>
<keyword evidence="9" id="KW-0496">Mitochondrion</keyword>
<keyword evidence="13" id="KW-1185">Reference proteome</keyword>
<dbReference type="InterPro" id="IPR008254">
    <property type="entry name" value="Flavodoxin/NO_synth"/>
</dbReference>
<feature type="binding site" evidence="9">
    <location>
        <position position="135"/>
    </location>
    <ligand>
        <name>FMN</name>
        <dbReference type="ChEBI" id="CHEBI:58210"/>
    </ligand>
</feature>
<dbReference type="InterPro" id="IPR039261">
    <property type="entry name" value="FNR_nucleotide-bd"/>
</dbReference>
<comment type="cofactor">
    <cofactor evidence="2 9">
        <name>FAD</name>
        <dbReference type="ChEBI" id="CHEBI:57692"/>
    </cofactor>
</comment>
<feature type="binding site" evidence="9">
    <location>
        <position position="587"/>
    </location>
    <ligand>
        <name>FAD</name>
        <dbReference type="ChEBI" id="CHEBI:57692"/>
    </ligand>
</feature>
<dbReference type="Gene3D" id="3.40.50.80">
    <property type="entry name" value="Nucleotide-binding domain of ferredoxin-NADP reductase (FNR) module"/>
    <property type="match status" value="1"/>
</dbReference>
<organism evidence="12 13">
    <name type="scientific">Mycena citricolor</name>
    <dbReference type="NCBI Taxonomy" id="2018698"/>
    <lineage>
        <taxon>Eukaryota</taxon>
        <taxon>Fungi</taxon>
        <taxon>Dikarya</taxon>
        <taxon>Basidiomycota</taxon>
        <taxon>Agaricomycotina</taxon>
        <taxon>Agaricomycetes</taxon>
        <taxon>Agaricomycetidae</taxon>
        <taxon>Agaricales</taxon>
        <taxon>Marasmiineae</taxon>
        <taxon>Mycenaceae</taxon>
        <taxon>Mycena</taxon>
    </lineage>
</organism>
<evidence type="ECO:0000313" key="12">
    <source>
        <dbReference type="EMBL" id="CAK5269182.1"/>
    </source>
</evidence>
<comment type="caution">
    <text evidence="12">The sequence shown here is derived from an EMBL/GenBank/DDBJ whole genome shotgun (WGS) entry which is preliminary data.</text>
</comment>
<evidence type="ECO:0000256" key="7">
    <source>
        <dbReference type="ARBA" id="ARBA00022857"/>
    </source>
</evidence>
<feature type="binding site" evidence="9">
    <location>
        <position position="344"/>
    </location>
    <ligand>
        <name>FAD</name>
        <dbReference type="ChEBI" id="CHEBI:57692"/>
    </ligand>
</feature>
<evidence type="ECO:0000256" key="2">
    <source>
        <dbReference type="ARBA" id="ARBA00001974"/>
    </source>
</evidence>
<keyword evidence="8 9" id="KW-0560">Oxidoreductase</keyword>
<name>A0AAD2H539_9AGAR</name>
<feature type="binding site" evidence="9">
    <location>
        <begin position="100"/>
        <end position="109"/>
    </location>
    <ligand>
        <name>FMN</name>
        <dbReference type="ChEBI" id="CHEBI:58210"/>
    </ligand>
</feature>
<dbReference type="HAMAP" id="MF_03178">
    <property type="entry name" value="NDOR1"/>
    <property type="match status" value="1"/>
</dbReference>
<dbReference type="GO" id="GO:0016226">
    <property type="term" value="P:iron-sulfur cluster assembly"/>
    <property type="evidence" value="ECO:0007669"/>
    <property type="project" value="UniProtKB-UniRule"/>
</dbReference>
<feature type="binding site" evidence="9">
    <location>
        <begin position="374"/>
        <end position="377"/>
    </location>
    <ligand>
        <name>FAD</name>
        <dbReference type="ChEBI" id="CHEBI:57692"/>
    </ligand>
</feature>
<protein>
    <recommendedName>
        <fullName evidence="9">NADPH-dependent diflavin oxidoreductase 1</fullName>
        <ecNumber evidence="9">1.18.1.-</ecNumber>
    </recommendedName>
    <alternativeName>
        <fullName evidence="9">NADPH-dependent FMN and FAD-containing oxidoreductase</fullName>
    </alternativeName>
</protein>
<dbReference type="GO" id="GO:0010181">
    <property type="term" value="F:FMN binding"/>
    <property type="evidence" value="ECO:0007669"/>
    <property type="project" value="UniProtKB-UniRule"/>
</dbReference>